<dbReference type="GO" id="GO:0016829">
    <property type="term" value="F:lyase activity"/>
    <property type="evidence" value="ECO:0007669"/>
    <property type="project" value="UniProtKB-KW"/>
</dbReference>
<dbReference type="SFLD" id="SFLDS00001">
    <property type="entry name" value="Enolase"/>
    <property type="match status" value="1"/>
</dbReference>
<evidence type="ECO:0000313" key="4">
    <source>
        <dbReference type="Proteomes" id="UP001500837"/>
    </source>
</evidence>
<name>A0AAV3SB85_9EURY</name>
<organism evidence="3 4">
    <name type="scientific">Halarchaeum salinum</name>
    <dbReference type="NCBI Taxonomy" id="489912"/>
    <lineage>
        <taxon>Archaea</taxon>
        <taxon>Methanobacteriati</taxon>
        <taxon>Methanobacteriota</taxon>
        <taxon>Stenosarchaea group</taxon>
        <taxon>Halobacteria</taxon>
        <taxon>Halobacteriales</taxon>
        <taxon>Halobacteriaceae</taxon>
    </lineage>
</organism>
<dbReference type="PANTHER" id="PTHR48080">
    <property type="entry name" value="D-GALACTONATE DEHYDRATASE-RELATED"/>
    <property type="match status" value="1"/>
</dbReference>
<dbReference type="InterPro" id="IPR013342">
    <property type="entry name" value="Mandelate_racemase_C"/>
</dbReference>
<dbReference type="SMART" id="SM00922">
    <property type="entry name" value="MR_MLE"/>
    <property type="match status" value="1"/>
</dbReference>
<reference evidence="3 4" key="1">
    <citation type="journal article" date="2019" name="Int. J. Syst. Evol. Microbiol.">
        <title>The Global Catalogue of Microorganisms (GCM) 10K type strain sequencing project: providing services to taxonomists for standard genome sequencing and annotation.</title>
        <authorList>
            <consortium name="The Broad Institute Genomics Platform"/>
            <consortium name="The Broad Institute Genome Sequencing Center for Infectious Disease"/>
            <person name="Wu L."/>
            <person name="Ma J."/>
        </authorList>
    </citation>
    <scope>NUCLEOTIDE SEQUENCE [LARGE SCALE GENOMIC DNA]</scope>
    <source>
        <strain evidence="3 4">JCM 16330</strain>
    </source>
</reference>
<dbReference type="InterPro" id="IPR018110">
    <property type="entry name" value="Mandel_Rmase/mucon_lact_enz_CS"/>
</dbReference>
<evidence type="ECO:0000256" key="1">
    <source>
        <dbReference type="ARBA" id="ARBA00023239"/>
    </source>
</evidence>
<dbReference type="SUPFAM" id="SSF54826">
    <property type="entry name" value="Enolase N-terminal domain-like"/>
    <property type="match status" value="1"/>
</dbReference>
<dbReference type="Gene3D" id="3.20.20.120">
    <property type="entry name" value="Enolase-like C-terminal domain"/>
    <property type="match status" value="1"/>
</dbReference>
<keyword evidence="1" id="KW-0456">Lyase</keyword>
<dbReference type="Pfam" id="PF02746">
    <property type="entry name" value="MR_MLE_N"/>
    <property type="match status" value="1"/>
</dbReference>
<dbReference type="Pfam" id="PF13378">
    <property type="entry name" value="MR_MLE_C"/>
    <property type="match status" value="1"/>
</dbReference>
<keyword evidence="4" id="KW-1185">Reference proteome</keyword>
<dbReference type="AlphaFoldDB" id="A0AAV3SB85"/>
<dbReference type="PROSITE" id="PS00908">
    <property type="entry name" value="MR_MLE_1"/>
    <property type="match status" value="1"/>
</dbReference>
<accession>A0AAV3SB85</accession>
<gene>
    <name evidence="3" type="ORF">GCM10009066_27700</name>
</gene>
<dbReference type="PANTHER" id="PTHR48080:SF2">
    <property type="entry name" value="D-GALACTONATE DEHYDRATASE"/>
    <property type="match status" value="1"/>
</dbReference>
<feature type="domain" description="Mandelate racemase/muconate lactonizing enzyme C-terminal" evidence="2">
    <location>
        <begin position="152"/>
        <end position="252"/>
    </location>
</feature>
<dbReference type="InterPro" id="IPR013341">
    <property type="entry name" value="Mandelate_racemase_N_dom"/>
</dbReference>
<dbReference type="InterPro" id="IPR034593">
    <property type="entry name" value="DgoD-like"/>
</dbReference>
<comment type="caution">
    <text evidence="3">The sequence shown here is derived from an EMBL/GenBank/DDBJ whole genome shotgun (WGS) entry which is preliminary data.</text>
</comment>
<dbReference type="Proteomes" id="UP001500837">
    <property type="component" value="Unassembled WGS sequence"/>
</dbReference>
<proteinExistence type="predicted"/>
<dbReference type="EMBL" id="BAAABL010000092">
    <property type="protein sequence ID" value="GAA0313036.1"/>
    <property type="molecule type" value="Genomic_DNA"/>
</dbReference>
<dbReference type="Gene3D" id="3.30.390.10">
    <property type="entry name" value="Enolase-like, N-terminal domain"/>
    <property type="match status" value="1"/>
</dbReference>
<evidence type="ECO:0000259" key="2">
    <source>
        <dbReference type="SMART" id="SM00922"/>
    </source>
</evidence>
<dbReference type="GO" id="GO:0009063">
    <property type="term" value="P:amino acid catabolic process"/>
    <property type="evidence" value="ECO:0007669"/>
    <property type="project" value="InterPro"/>
</dbReference>
<dbReference type="InterPro" id="IPR029065">
    <property type="entry name" value="Enolase_C-like"/>
</dbReference>
<dbReference type="CDD" id="cd03316">
    <property type="entry name" value="MR_like"/>
    <property type="match status" value="1"/>
</dbReference>
<dbReference type="SUPFAM" id="SSF51604">
    <property type="entry name" value="Enolase C-terminal domain-like"/>
    <property type="match status" value="1"/>
</dbReference>
<evidence type="ECO:0000313" key="3">
    <source>
        <dbReference type="EMBL" id="GAA0313036.1"/>
    </source>
</evidence>
<dbReference type="RefSeq" id="WP_211312888.1">
    <property type="nucleotide sequence ID" value="NZ_BAAABL010000092.1"/>
</dbReference>
<dbReference type="InterPro" id="IPR036849">
    <property type="entry name" value="Enolase-like_C_sf"/>
</dbReference>
<dbReference type="SFLD" id="SFLDG00179">
    <property type="entry name" value="mandelate_racemase"/>
    <property type="match status" value="1"/>
</dbReference>
<sequence>MPDVDISSVDTVALEAPLDEPFGYAQEWVDTRSALLVRIEADDGTVGWGECWGPIAGSRETIDDLLAPILVGEDPLDIERLHDRLYDVSRAAYQSIVPLPAISGLDIALWDLRGKLLDESVSRLLGGRRRDALPAYGTGHYFKPVEDLDEQYTAIVAEAEGNADALGAIKLKIGLSLLGHGHEADIELVRRVRDAVGPDVDVMVDANYAYDRPTAAAVGHELATLDVRWFEEPVAPENYAGYSALQRELDIPVAGGECQTPAEFAHLLSEGALDVAQPDLCNVGGLTAARRIAERARADGTALVPHVWGTPIAIAAALHLLAVLPRERPLEFDRSDNPLRESLAPIPFAPDADGRVAVPEGPGLGIDLDADAIERYRVDGGQA</sequence>
<protein>
    <submittedName>
        <fullName evidence="3">D-galactarolactone cycloisomerase</fullName>
    </submittedName>
</protein>
<dbReference type="InterPro" id="IPR029017">
    <property type="entry name" value="Enolase-like_N"/>
</dbReference>